<dbReference type="AlphaFoldDB" id="A0A4V1P8E9"/>
<accession>A0A4V1P8E9</accession>
<name>A0A4V1P8E9_9BRAD</name>
<gene>
    <name evidence="1" type="ORF">B5V03_00125</name>
</gene>
<dbReference type="EMBL" id="MZXW01000003">
    <property type="protein sequence ID" value="RXT54382.1"/>
    <property type="molecule type" value="Genomic_DNA"/>
</dbReference>
<organism evidence="1 2">
    <name type="scientific">Bradyrhizobium betae</name>
    <dbReference type="NCBI Taxonomy" id="244734"/>
    <lineage>
        <taxon>Bacteria</taxon>
        <taxon>Pseudomonadati</taxon>
        <taxon>Pseudomonadota</taxon>
        <taxon>Alphaproteobacteria</taxon>
        <taxon>Hyphomicrobiales</taxon>
        <taxon>Nitrobacteraceae</taxon>
        <taxon>Bradyrhizobium</taxon>
    </lineage>
</organism>
<keyword evidence="2" id="KW-1185">Reference proteome</keyword>
<sequence length="67" mass="7299">MIGSMDINVSGEARHTLGVSANGDRFTVFCDGKELFVATDRRFPGPPGKIGLWTHADSTPLFKTFEV</sequence>
<reference evidence="1 2" key="1">
    <citation type="submission" date="2017-03" db="EMBL/GenBank/DDBJ databases">
        <authorList>
            <person name="Safronova V.I."/>
            <person name="Sazanova A.L."/>
            <person name="Chirak E.R."/>
        </authorList>
    </citation>
    <scope>NUCLEOTIDE SEQUENCE [LARGE SCALE GENOMIC DNA]</scope>
    <source>
        <strain evidence="1 2">Opo-243</strain>
    </source>
</reference>
<dbReference type="Gene3D" id="2.60.120.560">
    <property type="entry name" value="Exo-inulinase, domain 1"/>
    <property type="match status" value="1"/>
</dbReference>
<evidence type="ECO:0000313" key="2">
    <source>
        <dbReference type="Proteomes" id="UP000290819"/>
    </source>
</evidence>
<dbReference type="RefSeq" id="WP_164987692.1">
    <property type="nucleotide sequence ID" value="NZ_MZXW01000003.1"/>
</dbReference>
<comment type="caution">
    <text evidence="1">The sequence shown here is derived from an EMBL/GenBank/DDBJ whole genome shotgun (WGS) entry which is preliminary data.</text>
</comment>
<proteinExistence type="predicted"/>
<evidence type="ECO:0000313" key="1">
    <source>
        <dbReference type="EMBL" id="RXT54382.1"/>
    </source>
</evidence>
<dbReference type="Proteomes" id="UP000290819">
    <property type="component" value="Unassembled WGS sequence"/>
</dbReference>
<protein>
    <submittedName>
        <fullName evidence="1">Uncharacterized protein</fullName>
    </submittedName>
</protein>